<organism evidence="2 3">
    <name type="scientific">Polymorphum gilvum (strain LMG 25793 / CGMCC 1.9160 / SL003B-26A1)</name>
    <dbReference type="NCBI Taxonomy" id="991905"/>
    <lineage>
        <taxon>Bacteria</taxon>
        <taxon>Pseudomonadati</taxon>
        <taxon>Pseudomonadota</taxon>
        <taxon>Alphaproteobacteria</taxon>
        <taxon>Rhodobacterales</taxon>
        <taxon>Paracoccaceae</taxon>
        <taxon>Polymorphum</taxon>
    </lineage>
</organism>
<dbReference type="Pfam" id="PF00583">
    <property type="entry name" value="Acetyltransf_1"/>
    <property type="match status" value="1"/>
</dbReference>
<protein>
    <submittedName>
        <fullName evidence="2">Acetyltransferase, GNAT family</fullName>
    </submittedName>
</protein>
<dbReference type="HOGENOM" id="CLU_081840_3_0_5"/>
<proteinExistence type="predicted"/>
<dbReference type="GO" id="GO:0016747">
    <property type="term" value="F:acyltransferase activity, transferring groups other than amino-acyl groups"/>
    <property type="evidence" value="ECO:0007669"/>
    <property type="project" value="InterPro"/>
</dbReference>
<evidence type="ECO:0000313" key="2">
    <source>
        <dbReference type="EMBL" id="ADZ68525.1"/>
    </source>
</evidence>
<dbReference type="AlphaFoldDB" id="F2IZA2"/>
<dbReference type="InterPro" id="IPR050276">
    <property type="entry name" value="MshD_Acetyltransferase"/>
</dbReference>
<feature type="domain" description="N-acetyltransferase" evidence="1">
    <location>
        <begin position="40"/>
        <end position="184"/>
    </location>
</feature>
<dbReference type="InterPro" id="IPR016181">
    <property type="entry name" value="Acyl_CoA_acyltransferase"/>
</dbReference>
<name>F2IZA2_POLGS</name>
<dbReference type="EMBL" id="CP002568">
    <property type="protein sequence ID" value="ADZ68525.1"/>
    <property type="molecule type" value="Genomic_DNA"/>
</dbReference>
<reference evidence="2 3" key="1">
    <citation type="journal article" date="2011" name="J. Bacteriol.">
        <title>Complete genome sequence of Polymorphum gilvum SL003B-26A1T, a crude oil-degrading bacterium from oil-polluted saline soil.</title>
        <authorList>
            <person name="Li S.G."/>
            <person name="Tang Y.Q."/>
            <person name="Nie Y."/>
            <person name="Cai M."/>
            <person name="Wu X.L."/>
        </authorList>
    </citation>
    <scope>NUCLEOTIDE SEQUENCE [LARGE SCALE GENOMIC DNA]</scope>
    <source>
        <strain evidence="3">LMG 25793 / CGMCC 1.9160 / SL003B-26A1</strain>
    </source>
</reference>
<evidence type="ECO:0000313" key="3">
    <source>
        <dbReference type="Proteomes" id="UP000008130"/>
    </source>
</evidence>
<evidence type="ECO:0000259" key="1">
    <source>
        <dbReference type="PROSITE" id="PS51186"/>
    </source>
</evidence>
<dbReference type="InterPro" id="IPR000182">
    <property type="entry name" value="GNAT_dom"/>
</dbReference>
<keyword evidence="2" id="KW-0808">Transferase</keyword>
<dbReference type="eggNOG" id="COG3153">
    <property type="taxonomic scope" value="Bacteria"/>
</dbReference>
<dbReference type="KEGG" id="pgv:SL003B_0086"/>
<dbReference type="SUPFAM" id="SSF55729">
    <property type="entry name" value="Acyl-CoA N-acyltransferases (Nat)"/>
    <property type="match status" value="1"/>
</dbReference>
<accession>F2IZA2</accession>
<dbReference type="Gene3D" id="3.40.630.30">
    <property type="match status" value="1"/>
</dbReference>
<dbReference type="PANTHER" id="PTHR43617:SF2">
    <property type="entry name" value="UPF0039 PROTEIN SLL0451"/>
    <property type="match status" value="1"/>
</dbReference>
<sequence>MRHRRQVVGIDRGDWVRRRFALFSRRTNKDTDPDMTADRFDIRPSRPADRAAIETLYPQAFPDEDLLPVVRDLLDHGEGVLSLVAAAASAEPAPDLVGHVAFTPCSLAGTAERLSMLAPLAVAPAWQRQGLGRALVREGVRRLAEAGVTRVFVLGDPAYYGRFGFEPERGVQPPYPLPEEWHDAWQSLGLGDTGRPGSPLRGTLAVPEPWRQPALWAP</sequence>
<dbReference type="PATRIC" id="fig|991905.3.peg.89"/>
<dbReference type="PROSITE" id="PS51186">
    <property type="entry name" value="GNAT"/>
    <property type="match status" value="1"/>
</dbReference>
<dbReference type="Proteomes" id="UP000008130">
    <property type="component" value="Chromosome"/>
</dbReference>
<dbReference type="STRING" id="991905.SL003B_0086"/>
<gene>
    <name evidence="2" type="ordered locus">SL003B_0086</name>
</gene>
<dbReference type="PANTHER" id="PTHR43617">
    <property type="entry name" value="L-AMINO ACID N-ACETYLTRANSFERASE"/>
    <property type="match status" value="1"/>
</dbReference>
<dbReference type="CDD" id="cd04301">
    <property type="entry name" value="NAT_SF"/>
    <property type="match status" value="1"/>
</dbReference>
<keyword evidence="3" id="KW-1185">Reference proteome</keyword>